<organism evidence="2 3">
    <name type="scientific">Marine Group I thaumarchaeote</name>
    <dbReference type="NCBI Taxonomy" id="2511932"/>
    <lineage>
        <taxon>Archaea</taxon>
        <taxon>Nitrososphaerota</taxon>
        <taxon>Marine Group I</taxon>
    </lineage>
</organism>
<feature type="domain" description="Helicase ATP-binding" evidence="1">
    <location>
        <begin position="113"/>
        <end position="267"/>
    </location>
</feature>
<dbReference type="GO" id="GO:0016887">
    <property type="term" value="F:ATP hydrolysis activity"/>
    <property type="evidence" value="ECO:0007669"/>
    <property type="project" value="TreeGrafter"/>
</dbReference>
<dbReference type="SUPFAM" id="SSF52540">
    <property type="entry name" value="P-loop containing nucleoside triphosphate hydrolases"/>
    <property type="match status" value="1"/>
</dbReference>
<keyword evidence="2" id="KW-0347">Helicase</keyword>
<dbReference type="Gene3D" id="3.30.780.20">
    <property type="match status" value="1"/>
</dbReference>
<dbReference type="InterPro" id="IPR027417">
    <property type="entry name" value="P-loop_NTPase"/>
</dbReference>
<dbReference type="Proteomes" id="UP000575480">
    <property type="component" value="Unassembled WGS sequence"/>
</dbReference>
<dbReference type="InterPro" id="IPR049409">
    <property type="entry name" value="UvsW_N"/>
</dbReference>
<reference evidence="2 3" key="1">
    <citation type="journal article" date="2019" name="Environ. Microbiol.">
        <title>Genomics insights into ecotype formation of ammonia-oxidizing archaea in the deep ocean.</title>
        <authorList>
            <person name="Wang Y."/>
            <person name="Huang J.M."/>
            <person name="Cui G.J."/>
            <person name="Nunoura T."/>
            <person name="Takaki Y."/>
            <person name="Li W.L."/>
            <person name="Li J."/>
            <person name="Gao Z.M."/>
            <person name="Takai K."/>
            <person name="Zhang A.Q."/>
            <person name="Stepanauskas R."/>
        </authorList>
    </citation>
    <scope>NUCLEOTIDE SEQUENCE [LARGE SCALE GENOMIC DNA]</scope>
    <source>
        <strain evidence="2 3">L15a</strain>
    </source>
</reference>
<name>A0A7K4MYS5_9ARCH</name>
<evidence type="ECO:0000313" key="3">
    <source>
        <dbReference type="Proteomes" id="UP000575480"/>
    </source>
</evidence>
<evidence type="ECO:0000259" key="1">
    <source>
        <dbReference type="PROSITE" id="PS51192"/>
    </source>
</evidence>
<sequence length="374" mass="43808">MEKENEVYLRLSCEPGVKMELNHYFRFHPKDYQFMPMFRRKKWDGYVYLYNINNGKIYYGLKNRIQRFASDREYELIDKTNDSIEHISNEDYLKFLISFPCEYKLRDYQNNAIRHSINERRCVLLSPTASGKSLIIYYLIRYYFPQKSLIIVPTLSLVSQMYSDFESYADKGFEVEKFVHKIFGGQKKKTDKPIIISTWKSLYVLKTDFFTDFELVIGDEAHLYKAKSLTKIMKNLENAPYRIGTTGTLDDVEVHKLILEGLFGSTNKVTSTRELIKKKTLSTIAIRCLVLKYSKEAAAKISKSNYQEEIDFLVSHSERNKYICNLVKGLTGNTLVLFQLIEKHGKILYSILEEIIDSSRKIFFVYGGTDADSR</sequence>
<dbReference type="InterPro" id="IPR049430">
    <property type="entry name" value="UvsW_N_sf"/>
</dbReference>
<dbReference type="SMART" id="SM00487">
    <property type="entry name" value="DEXDc"/>
    <property type="match status" value="1"/>
</dbReference>
<dbReference type="GO" id="GO:0003677">
    <property type="term" value="F:DNA binding"/>
    <property type="evidence" value="ECO:0007669"/>
    <property type="project" value="InterPro"/>
</dbReference>
<keyword evidence="2" id="KW-0067">ATP-binding</keyword>
<dbReference type="Pfam" id="PF04851">
    <property type="entry name" value="ResIII"/>
    <property type="match status" value="1"/>
</dbReference>
<keyword evidence="2" id="KW-0378">Hydrolase</keyword>
<dbReference type="EMBL" id="JACATH010000038">
    <property type="protein sequence ID" value="NWJ57991.1"/>
    <property type="molecule type" value="Genomic_DNA"/>
</dbReference>
<gene>
    <name evidence="2" type="ORF">HX858_09650</name>
</gene>
<dbReference type="PANTHER" id="PTHR47962">
    <property type="entry name" value="ATP-DEPENDENT HELICASE LHR-RELATED-RELATED"/>
    <property type="match status" value="1"/>
</dbReference>
<dbReference type="GO" id="GO:0004386">
    <property type="term" value="F:helicase activity"/>
    <property type="evidence" value="ECO:0007669"/>
    <property type="project" value="UniProtKB-KW"/>
</dbReference>
<accession>A0A7K4MYS5</accession>
<dbReference type="CDD" id="cd17926">
    <property type="entry name" value="DEXHc_RE"/>
    <property type="match status" value="1"/>
</dbReference>
<feature type="non-terminal residue" evidence="2">
    <location>
        <position position="374"/>
    </location>
</feature>
<proteinExistence type="predicted"/>
<comment type="caution">
    <text evidence="2">The sequence shown here is derived from an EMBL/GenBank/DDBJ whole genome shotgun (WGS) entry which is preliminary data.</text>
</comment>
<dbReference type="AlphaFoldDB" id="A0A7K4MYS5"/>
<dbReference type="InterPro" id="IPR006935">
    <property type="entry name" value="Helicase/UvrB_N"/>
</dbReference>
<protein>
    <submittedName>
        <fullName evidence="2">DEAD/DEAH box helicase family protein</fullName>
    </submittedName>
</protein>
<dbReference type="PROSITE" id="PS51192">
    <property type="entry name" value="HELICASE_ATP_BIND_1"/>
    <property type="match status" value="1"/>
</dbReference>
<dbReference type="GO" id="GO:0005524">
    <property type="term" value="F:ATP binding"/>
    <property type="evidence" value="ECO:0007669"/>
    <property type="project" value="InterPro"/>
</dbReference>
<keyword evidence="2" id="KW-0547">Nucleotide-binding</keyword>
<dbReference type="Gene3D" id="3.40.50.300">
    <property type="entry name" value="P-loop containing nucleotide triphosphate hydrolases"/>
    <property type="match status" value="2"/>
</dbReference>
<dbReference type="InterPro" id="IPR014001">
    <property type="entry name" value="Helicase_ATP-bd"/>
</dbReference>
<evidence type="ECO:0000313" key="2">
    <source>
        <dbReference type="EMBL" id="NWJ57991.1"/>
    </source>
</evidence>
<dbReference type="GO" id="GO:0140097">
    <property type="term" value="F:catalytic activity, acting on DNA"/>
    <property type="evidence" value="ECO:0007669"/>
    <property type="project" value="UniProtKB-ARBA"/>
</dbReference>
<dbReference type="InterPro" id="IPR052511">
    <property type="entry name" value="ATP-dep_Helicase"/>
</dbReference>
<dbReference type="Pfam" id="PF21241">
    <property type="entry name" value="UvsW_N"/>
    <property type="match status" value="1"/>
</dbReference>